<dbReference type="EMBL" id="JBEVCJ010000012">
    <property type="protein sequence ID" value="MET1255635.1"/>
    <property type="molecule type" value="Genomic_DNA"/>
</dbReference>
<organism evidence="2 3">
    <name type="scientific">Aliikangiella maris</name>
    <dbReference type="NCBI Taxonomy" id="3162458"/>
    <lineage>
        <taxon>Bacteria</taxon>
        <taxon>Pseudomonadati</taxon>
        <taxon>Pseudomonadota</taxon>
        <taxon>Gammaproteobacteria</taxon>
        <taxon>Oceanospirillales</taxon>
        <taxon>Pleioneaceae</taxon>
        <taxon>Aliikangiella</taxon>
    </lineage>
</organism>
<dbReference type="PANTHER" id="PTHR38040:SF1">
    <property type="entry name" value="UBIQUINONE BIOSYNTHESIS ACCESSORY FACTOR UBIK"/>
    <property type="match status" value="1"/>
</dbReference>
<dbReference type="NCBIfam" id="NF047835">
    <property type="entry name" value="UbiqAccUbiK"/>
    <property type="match status" value="1"/>
</dbReference>
<evidence type="ECO:0000313" key="3">
    <source>
        <dbReference type="Proteomes" id="UP001548189"/>
    </source>
</evidence>
<comment type="caution">
    <text evidence="2">The sequence shown here is derived from an EMBL/GenBank/DDBJ whole genome shotgun (WGS) entry which is preliminary data.</text>
</comment>
<comment type="subcellular location">
    <subcellularLocation>
        <location evidence="1">Cytoplasm</location>
    </subcellularLocation>
</comment>
<dbReference type="Pfam" id="PF04380">
    <property type="entry name" value="BMFP"/>
    <property type="match status" value="1"/>
</dbReference>
<keyword evidence="3" id="KW-1185">Reference proteome</keyword>
<reference evidence="2 3" key="1">
    <citation type="submission" date="2024-06" db="EMBL/GenBank/DDBJ databases">
        <authorList>
            <person name="Li F."/>
        </authorList>
    </citation>
    <scope>NUCLEOTIDE SEQUENCE [LARGE SCALE GENOMIC DNA]</scope>
    <source>
        <strain evidence="2 3">GXAS 311</strain>
    </source>
</reference>
<dbReference type="Proteomes" id="UP001548189">
    <property type="component" value="Unassembled WGS sequence"/>
</dbReference>
<comment type="pathway">
    <text evidence="1">Cofactor biosynthesis; ubiquinone biosynthesis.</text>
</comment>
<keyword evidence="1" id="KW-0963">Cytoplasm</keyword>
<evidence type="ECO:0000313" key="2">
    <source>
        <dbReference type="EMBL" id="MET1255635.1"/>
    </source>
</evidence>
<gene>
    <name evidence="1" type="primary">ubiK</name>
    <name evidence="2" type="ORF">ABVT43_10910</name>
</gene>
<dbReference type="InterPro" id="IPR007475">
    <property type="entry name" value="UbiK"/>
</dbReference>
<dbReference type="HAMAP" id="MF_02216">
    <property type="entry name" value="UbiK"/>
    <property type="match status" value="1"/>
</dbReference>
<name>A0ABV2BUN7_9GAMM</name>
<protein>
    <recommendedName>
        <fullName evidence="1">Ubiquinone biosynthesis accessory factor UbiK</fullName>
    </recommendedName>
</protein>
<comment type="similarity">
    <text evidence="1">Belongs to the UbiK family.</text>
</comment>
<dbReference type="RefSeq" id="WP_353896221.1">
    <property type="nucleotide sequence ID" value="NZ_JBEVCJ010000012.1"/>
</dbReference>
<sequence length="83" mass="9322">MIDPKKIDDIAAKLSEAIPPGAKALQQDLQAQFKQILQSMIARMDLVTREEFDAQTKVLAKTREKIDALEKVVADLEDKLKNT</sequence>
<dbReference type="PANTHER" id="PTHR38040">
    <property type="entry name" value="UBIQUINONE BIOSYNTHESIS ACCESSORY FACTOR UBIK"/>
    <property type="match status" value="1"/>
</dbReference>
<accession>A0ABV2BUN7</accession>
<keyword evidence="1" id="KW-0831">Ubiquinone biosynthesis</keyword>
<proteinExistence type="inferred from homology"/>
<evidence type="ECO:0000256" key="1">
    <source>
        <dbReference type="HAMAP-Rule" id="MF_02216"/>
    </source>
</evidence>
<comment type="function">
    <text evidence="1">Required for efficient ubiquinone (coenzyme Q) biosynthesis. UbiK is probably an accessory factor of Ubi enzymes and facilitates ubiquinone biosynthesis by acting as an assembly factor, a targeting factor, or both.</text>
</comment>